<evidence type="ECO:0000256" key="3">
    <source>
        <dbReference type="ARBA" id="ARBA00022692"/>
    </source>
</evidence>
<feature type="transmembrane region" description="Helical" evidence="6">
    <location>
        <begin position="241"/>
        <end position="262"/>
    </location>
</feature>
<dbReference type="NCBIfam" id="NF037997">
    <property type="entry name" value="Na_Pi_symport"/>
    <property type="match status" value="1"/>
</dbReference>
<reference evidence="8 9" key="1">
    <citation type="submission" date="2016-11" db="EMBL/GenBank/DDBJ databases">
        <authorList>
            <person name="Jaros S."/>
            <person name="Januszkiewicz K."/>
            <person name="Wedrychowicz H."/>
        </authorList>
    </citation>
    <scope>NUCLEOTIDE SEQUENCE [LARGE SCALE GENOMIC DNA]</scope>
    <source>
        <strain evidence="8 9">DSM 17918</strain>
    </source>
</reference>
<keyword evidence="4 6" id="KW-1133">Transmembrane helix</keyword>
<name>A0A1M4W2S3_9THEO</name>
<dbReference type="GO" id="GO:0005886">
    <property type="term" value="C:plasma membrane"/>
    <property type="evidence" value="ECO:0007669"/>
    <property type="project" value="UniProtKB-SubCell"/>
</dbReference>
<gene>
    <name evidence="8" type="ORF">SAMN02746089_00737</name>
</gene>
<keyword evidence="9" id="KW-1185">Reference proteome</keyword>
<feature type="transmembrane region" description="Helical" evidence="6">
    <location>
        <begin position="47"/>
        <end position="74"/>
    </location>
</feature>
<feature type="domain" description="PhoU" evidence="7">
    <location>
        <begin position="340"/>
        <end position="426"/>
    </location>
</feature>
<protein>
    <submittedName>
        <fullName evidence="8">Phosphate:Na+ symporter</fullName>
    </submittedName>
</protein>
<feature type="transmembrane region" description="Helical" evidence="6">
    <location>
        <begin position="210"/>
        <end position="229"/>
    </location>
</feature>
<dbReference type="InterPro" id="IPR026022">
    <property type="entry name" value="PhoU_dom"/>
</dbReference>
<dbReference type="Pfam" id="PF01895">
    <property type="entry name" value="PhoU"/>
    <property type="match status" value="2"/>
</dbReference>
<comment type="subcellular location">
    <subcellularLocation>
        <location evidence="1">Cell membrane</location>
        <topology evidence="1">Multi-pass membrane protein</topology>
    </subcellularLocation>
</comment>
<sequence length="533" mass="59407">MNILTFLNIFAGLSLFLYGLKVIRVGIQKFASEGLKRLIEKLTQNPIVGIIIGSFITVLIQSSSTTVTMVVGFVNAGVMTLRQAIGVIMGANIGTTITAQLVAFKLTYITPFLLIIGISMNFFAKRKIYRQINEVLIGFGFLFLGMQIMTTAFMAFKGNPSFNILIAQLSEHPLYGILLGIAMTTLIQNSSATIGLLQAMAIQHLITLDIALPILIGDNIGTTFSVFVASAQTNSNARRAALYHFIFNFIGAVIFVGLLSPFSAIIVRTSTDVARQIANAHTFFNVLNTLIQLPFINLLIALVTKLIPSKNAETEKGFKYIDERIIATPIIALSQVEKEILRMARLSAETLKMAFKAYFEQKLDYVPIVKENEEYVDKLDRNIAKFLSKVSSNVIAPEQVSNITSYFNYLNEFERICDHAEKIADLADYINLNKISFSQKALKDLSDLKLITMNLLEELIKALEKKDSTLVEKILDKCQEAKNIQNTIRSNHIKRLSIGDCLPETSMIFLDVVSHMARIQDHIQRIAEVFIGK</sequence>
<dbReference type="Pfam" id="PF02690">
    <property type="entry name" value="Na_Pi_cotrans"/>
    <property type="match status" value="1"/>
</dbReference>
<organism evidence="8 9">
    <name type="scientific">Caldanaerobius fijiensis DSM 17918</name>
    <dbReference type="NCBI Taxonomy" id="1121256"/>
    <lineage>
        <taxon>Bacteria</taxon>
        <taxon>Bacillati</taxon>
        <taxon>Bacillota</taxon>
        <taxon>Clostridia</taxon>
        <taxon>Thermoanaerobacterales</taxon>
        <taxon>Thermoanaerobacteraceae</taxon>
        <taxon>Caldanaerobius</taxon>
    </lineage>
</organism>
<dbReference type="InterPro" id="IPR003841">
    <property type="entry name" value="Na/Pi_transpt"/>
</dbReference>
<dbReference type="InterPro" id="IPR004633">
    <property type="entry name" value="NaPi_cotrn-rel/YqeW-like"/>
</dbReference>
<dbReference type="Gene3D" id="1.20.58.220">
    <property type="entry name" value="Phosphate transport system protein phou homolog 2, domain 2"/>
    <property type="match status" value="1"/>
</dbReference>
<feature type="transmembrane region" description="Helical" evidence="6">
    <location>
        <begin position="176"/>
        <end position="198"/>
    </location>
</feature>
<evidence type="ECO:0000256" key="2">
    <source>
        <dbReference type="ARBA" id="ARBA00022475"/>
    </source>
</evidence>
<evidence type="ECO:0000259" key="7">
    <source>
        <dbReference type="Pfam" id="PF01895"/>
    </source>
</evidence>
<feature type="transmembrane region" description="Helical" evidence="6">
    <location>
        <begin position="283"/>
        <end position="303"/>
    </location>
</feature>
<keyword evidence="5 6" id="KW-0472">Membrane</keyword>
<accession>A0A1M4W2S3</accession>
<evidence type="ECO:0000256" key="4">
    <source>
        <dbReference type="ARBA" id="ARBA00022989"/>
    </source>
</evidence>
<dbReference type="EMBL" id="FQVH01000005">
    <property type="protein sequence ID" value="SHE75450.1"/>
    <property type="molecule type" value="Genomic_DNA"/>
</dbReference>
<proteinExistence type="predicted"/>
<dbReference type="RefSeq" id="WP_073341860.1">
    <property type="nucleotide sequence ID" value="NZ_FQVH01000005.1"/>
</dbReference>
<dbReference type="PANTHER" id="PTHR10010">
    <property type="entry name" value="SOLUTE CARRIER FAMILY 34 SODIUM PHOSPHATE , MEMBER 2-RELATED"/>
    <property type="match status" value="1"/>
</dbReference>
<evidence type="ECO:0000313" key="8">
    <source>
        <dbReference type="EMBL" id="SHE75450.1"/>
    </source>
</evidence>
<evidence type="ECO:0000256" key="1">
    <source>
        <dbReference type="ARBA" id="ARBA00004651"/>
    </source>
</evidence>
<evidence type="ECO:0000256" key="6">
    <source>
        <dbReference type="SAM" id="Phobius"/>
    </source>
</evidence>
<dbReference type="InterPro" id="IPR038078">
    <property type="entry name" value="PhoU-like_sf"/>
</dbReference>
<feature type="transmembrane region" description="Helical" evidence="6">
    <location>
        <begin position="6"/>
        <end position="27"/>
    </location>
</feature>
<keyword evidence="3 6" id="KW-0812">Transmembrane</keyword>
<keyword evidence="2" id="KW-1003">Cell membrane</keyword>
<evidence type="ECO:0000256" key="5">
    <source>
        <dbReference type="ARBA" id="ARBA00023136"/>
    </source>
</evidence>
<dbReference type="GO" id="GO:0005436">
    <property type="term" value="F:sodium:phosphate symporter activity"/>
    <property type="evidence" value="ECO:0007669"/>
    <property type="project" value="InterPro"/>
</dbReference>
<feature type="transmembrane region" description="Helical" evidence="6">
    <location>
        <begin position="136"/>
        <end position="156"/>
    </location>
</feature>
<feature type="transmembrane region" description="Helical" evidence="6">
    <location>
        <begin position="106"/>
        <end position="124"/>
    </location>
</feature>
<dbReference type="SUPFAM" id="SSF109755">
    <property type="entry name" value="PhoU-like"/>
    <property type="match status" value="1"/>
</dbReference>
<dbReference type="Proteomes" id="UP000184088">
    <property type="component" value="Unassembled WGS sequence"/>
</dbReference>
<dbReference type="PANTHER" id="PTHR10010:SF46">
    <property type="entry name" value="SODIUM-DEPENDENT PHOSPHATE TRANSPORT PROTEIN 2B"/>
    <property type="match status" value="1"/>
</dbReference>
<dbReference type="AlphaFoldDB" id="A0A1M4W2S3"/>
<feature type="domain" description="PhoU" evidence="7">
    <location>
        <begin position="447"/>
        <end position="528"/>
    </location>
</feature>
<dbReference type="OrthoDB" id="9763003at2"/>
<evidence type="ECO:0000313" key="9">
    <source>
        <dbReference type="Proteomes" id="UP000184088"/>
    </source>
</evidence>
<dbReference type="GO" id="GO:0044341">
    <property type="term" value="P:sodium-dependent phosphate transport"/>
    <property type="evidence" value="ECO:0007669"/>
    <property type="project" value="InterPro"/>
</dbReference>
<dbReference type="NCBIfam" id="TIGR00704">
    <property type="entry name" value="NaPi_cotrn_rel"/>
    <property type="match status" value="1"/>
</dbReference>